<organism evidence="5 6">
    <name type="scientific">Arenicella chitinivorans</name>
    <dbReference type="NCBI Taxonomy" id="1329800"/>
    <lineage>
        <taxon>Bacteria</taxon>
        <taxon>Pseudomonadati</taxon>
        <taxon>Pseudomonadota</taxon>
        <taxon>Gammaproteobacteria</taxon>
        <taxon>Arenicellales</taxon>
        <taxon>Arenicellaceae</taxon>
        <taxon>Arenicella</taxon>
    </lineage>
</organism>
<dbReference type="InterPro" id="IPR036291">
    <property type="entry name" value="NAD(P)-bd_dom_sf"/>
</dbReference>
<dbReference type="RefSeq" id="WP_189400613.1">
    <property type="nucleotide sequence ID" value="NZ_BMXA01000003.1"/>
</dbReference>
<dbReference type="GO" id="GO:0016491">
    <property type="term" value="F:oxidoreductase activity"/>
    <property type="evidence" value="ECO:0007669"/>
    <property type="project" value="UniProtKB-KW"/>
</dbReference>
<dbReference type="PANTHER" id="PTHR44196:SF1">
    <property type="entry name" value="DEHYDROGENASE_REDUCTASE SDR FAMILY MEMBER 7B"/>
    <property type="match status" value="1"/>
</dbReference>
<dbReference type="GO" id="GO:0016020">
    <property type="term" value="C:membrane"/>
    <property type="evidence" value="ECO:0007669"/>
    <property type="project" value="TreeGrafter"/>
</dbReference>
<evidence type="ECO:0000256" key="1">
    <source>
        <dbReference type="ARBA" id="ARBA00006484"/>
    </source>
</evidence>
<sequence>MPNISEFKDAVIWITGASSGIGEALALAFANEGARLVLSARNQDTLEAVKAKCDQLSGKPENSVVVLLDVTDSSQIDSALKDVMAHFGRVDLLINNAGISQRSRCLDTEMSTYRTIFDVDVFGQMELTKAVLPVMLEQGQGHIAVTASVAGKIGAPFRTGYSAAKHAMMGFFDALRTEVHDQNIRVTTIVPGYIQTNISANAVVGDGSKFGQLDTDIRGGMSATECAEQILRGMRKGKLEIPVGRGMEMQALWLKRFFPNLLFKLANKQYQKAARRGGFKL</sequence>
<dbReference type="InterPro" id="IPR002347">
    <property type="entry name" value="SDR_fam"/>
</dbReference>
<dbReference type="Pfam" id="PF00106">
    <property type="entry name" value="adh_short"/>
    <property type="match status" value="1"/>
</dbReference>
<keyword evidence="6" id="KW-1185">Reference proteome</keyword>
<dbReference type="CDD" id="cd05332">
    <property type="entry name" value="11beta-HSD1_like_SDR_c"/>
    <property type="match status" value="1"/>
</dbReference>
<reference evidence="5" key="2">
    <citation type="submission" date="2020-09" db="EMBL/GenBank/DDBJ databases">
        <authorList>
            <person name="Sun Q."/>
            <person name="Kim S."/>
        </authorList>
    </citation>
    <scope>NUCLEOTIDE SEQUENCE</scope>
    <source>
        <strain evidence="5">KCTC 12711</strain>
    </source>
</reference>
<reference evidence="5" key="1">
    <citation type="journal article" date="2014" name="Int. J. Syst. Evol. Microbiol.">
        <title>Complete genome sequence of Corynebacterium casei LMG S-19264T (=DSM 44701T), isolated from a smear-ripened cheese.</title>
        <authorList>
            <consortium name="US DOE Joint Genome Institute (JGI-PGF)"/>
            <person name="Walter F."/>
            <person name="Albersmeier A."/>
            <person name="Kalinowski J."/>
            <person name="Ruckert C."/>
        </authorList>
    </citation>
    <scope>NUCLEOTIDE SEQUENCE</scope>
    <source>
        <strain evidence="5">KCTC 12711</strain>
    </source>
</reference>
<evidence type="ECO:0000256" key="3">
    <source>
        <dbReference type="RuleBase" id="RU000363"/>
    </source>
</evidence>
<comment type="caution">
    <text evidence="5">The sequence shown here is derived from an EMBL/GenBank/DDBJ whole genome shotgun (WGS) entry which is preliminary data.</text>
</comment>
<dbReference type="PRINTS" id="PR00080">
    <property type="entry name" value="SDRFAMILY"/>
</dbReference>
<dbReference type="InterPro" id="IPR057326">
    <property type="entry name" value="KR_dom"/>
</dbReference>
<protein>
    <submittedName>
        <fullName evidence="5">Oxidoreductase</fullName>
    </submittedName>
</protein>
<accession>A0A918RS37</accession>
<keyword evidence="2" id="KW-0560">Oxidoreductase</keyword>
<feature type="domain" description="Ketoreductase" evidence="4">
    <location>
        <begin position="10"/>
        <end position="197"/>
    </location>
</feature>
<evidence type="ECO:0000256" key="2">
    <source>
        <dbReference type="ARBA" id="ARBA00023002"/>
    </source>
</evidence>
<dbReference type="PANTHER" id="PTHR44196">
    <property type="entry name" value="DEHYDROGENASE/REDUCTASE SDR FAMILY MEMBER 7B"/>
    <property type="match status" value="1"/>
</dbReference>
<dbReference type="PROSITE" id="PS00061">
    <property type="entry name" value="ADH_SHORT"/>
    <property type="match status" value="1"/>
</dbReference>
<dbReference type="Gene3D" id="3.40.50.720">
    <property type="entry name" value="NAD(P)-binding Rossmann-like Domain"/>
    <property type="match status" value="1"/>
</dbReference>
<dbReference type="SMART" id="SM00822">
    <property type="entry name" value="PKS_KR"/>
    <property type="match status" value="1"/>
</dbReference>
<dbReference type="EMBL" id="BMXA01000003">
    <property type="protein sequence ID" value="GHA10893.1"/>
    <property type="molecule type" value="Genomic_DNA"/>
</dbReference>
<dbReference type="AlphaFoldDB" id="A0A918RS37"/>
<dbReference type="Proteomes" id="UP000614811">
    <property type="component" value="Unassembled WGS sequence"/>
</dbReference>
<dbReference type="NCBIfam" id="NF004825">
    <property type="entry name" value="PRK06181.1"/>
    <property type="match status" value="1"/>
</dbReference>
<evidence type="ECO:0000313" key="6">
    <source>
        <dbReference type="Proteomes" id="UP000614811"/>
    </source>
</evidence>
<name>A0A918RS37_9GAMM</name>
<dbReference type="InterPro" id="IPR020904">
    <property type="entry name" value="Sc_DH/Rdtase_CS"/>
</dbReference>
<evidence type="ECO:0000259" key="4">
    <source>
        <dbReference type="SMART" id="SM00822"/>
    </source>
</evidence>
<dbReference type="PRINTS" id="PR00081">
    <property type="entry name" value="GDHRDH"/>
</dbReference>
<comment type="similarity">
    <text evidence="1 3">Belongs to the short-chain dehydrogenases/reductases (SDR) family.</text>
</comment>
<proteinExistence type="inferred from homology"/>
<gene>
    <name evidence="5" type="ORF">GCM10008090_20790</name>
</gene>
<evidence type="ECO:0000313" key="5">
    <source>
        <dbReference type="EMBL" id="GHA10893.1"/>
    </source>
</evidence>
<dbReference type="SUPFAM" id="SSF51735">
    <property type="entry name" value="NAD(P)-binding Rossmann-fold domains"/>
    <property type="match status" value="1"/>
</dbReference>